<dbReference type="GeneID" id="77286787"/>
<dbReference type="RefSeq" id="WP_254034456.1">
    <property type="nucleotide sequence ID" value="NZ_LR882950.1"/>
</dbReference>
<dbReference type="EMBL" id="LO018304">
    <property type="protein sequence ID" value="CUM60710.1"/>
    <property type="molecule type" value="Genomic_DNA"/>
</dbReference>
<evidence type="ECO:0000313" key="1">
    <source>
        <dbReference type="EMBL" id="CUM60710.1"/>
    </source>
</evidence>
<name>A0A1J1JGW5_PLAAG</name>
<organism evidence="1">
    <name type="scientific">Planktothrix agardhii</name>
    <name type="common">Oscillatoria agardhii</name>
    <dbReference type="NCBI Taxonomy" id="1160"/>
    <lineage>
        <taxon>Bacteria</taxon>
        <taxon>Bacillati</taxon>
        <taxon>Cyanobacteriota</taxon>
        <taxon>Cyanophyceae</taxon>
        <taxon>Oscillatoriophycideae</taxon>
        <taxon>Oscillatoriales</taxon>
        <taxon>Microcoleaceae</taxon>
        <taxon>Planktothrix</taxon>
    </lineage>
</organism>
<reference evidence="1" key="1">
    <citation type="submission" date="2015-09" db="EMBL/GenBank/DDBJ databases">
        <authorList>
            <person name="Jackson K.R."/>
            <person name="Lunt B.L."/>
            <person name="Fisher J.N.B."/>
            <person name="Gardner A.V."/>
            <person name="Bailey M.E."/>
            <person name="Deus L.M."/>
            <person name="Earl A.S."/>
            <person name="Gibby P.D."/>
            <person name="Hartmann K.A."/>
            <person name="Liu J.E."/>
            <person name="Manci A.M."/>
            <person name="Nielsen D.A."/>
            <person name="Solomon M.B."/>
            <person name="Breakwell D.P."/>
            <person name="Burnett S.H."/>
            <person name="Grose J.H."/>
        </authorList>
    </citation>
    <scope>NUCLEOTIDE SEQUENCE</scope>
    <source>
        <strain evidence="1">7805</strain>
    </source>
</reference>
<sequence length="95" mass="10425">MKSEPQPAYLNLINQLLTCPSGEEQEILNTHPELLDDGLVVAMLEKADNLREQGKLNKANWLKNFAGIPGKVDGDFLAGIALKAEADRLLKQGIQ</sequence>
<gene>
    <name evidence="1" type="ORF">PLAM_2744</name>
</gene>
<proteinExistence type="predicted"/>
<protein>
    <submittedName>
        <fullName evidence="1">Uncharacterized protein</fullName>
    </submittedName>
</protein>
<accession>A0A1J1JGW5</accession>
<dbReference type="AlphaFoldDB" id="A0A1J1JGW5"/>